<protein>
    <submittedName>
        <fullName evidence="1">Uncharacterized protein</fullName>
    </submittedName>
</protein>
<evidence type="ECO:0000313" key="1">
    <source>
        <dbReference type="EMBL" id="MBX41210.1"/>
    </source>
</evidence>
<sequence length="19" mass="2355">MIAKLRLNKEIREYYTKKG</sequence>
<proteinExistence type="predicted"/>
<dbReference type="AlphaFoldDB" id="A0A2P2NFL9"/>
<accession>A0A2P2NFL9</accession>
<reference evidence="1" key="1">
    <citation type="submission" date="2018-02" db="EMBL/GenBank/DDBJ databases">
        <title>Rhizophora mucronata_Transcriptome.</title>
        <authorList>
            <person name="Meera S.P."/>
            <person name="Sreeshan A."/>
            <person name="Augustine A."/>
        </authorList>
    </citation>
    <scope>NUCLEOTIDE SEQUENCE</scope>
    <source>
        <tissue evidence="1">Leaf</tissue>
    </source>
</reference>
<name>A0A2P2NFL9_RHIMU</name>
<organism evidence="1">
    <name type="scientific">Rhizophora mucronata</name>
    <name type="common">Asiatic mangrove</name>
    <dbReference type="NCBI Taxonomy" id="61149"/>
    <lineage>
        <taxon>Eukaryota</taxon>
        <taxon>Viridiplantae</taxon>
        <taxon>Streptophyta</taxon>
        <taxon>Embryophyta</taxon>
        <taxon>Tracheophyta</taxon>
        <taxon>Spermatophyta</taxon>
        <taxon>Magnoliopsida</taxon>
        <taxon>eudicotyledons</taxon>
        <taxon>Gunneridae</taxon>
        <taxon>Pentapetalae</taxon>
        <taxon>rosids</taxon>
        <taxon>fabids</taxon>
        <taxon>Malpighiales</taxon>
        <taxon>Rhizophoraceae</taxon>
        <taxon>Rhizophora</taxon>
    </lineage>
</organism>
<dbReference type="EMBL" id="GGEC01060726">
    <property type="protein sequence ID" value="MBX41210.1"/>
    <property type="molecule type" value="Transcribed_RNA"/>
</dbReference>